<keyword evidence="3" id="KW-0347">Helicase</keyword>
<dbReference type="GO" id="GO:0003678">
    <property type="term" value="F:DNA helicase activity"/>
    <property type="evidence" value="ECO:0007669"/>
    <property type="project" value="InterPro"/>
</dbReference>
<name>A0A6J5LA47_9CAUD</name>
<reference evidence="3" key="1">
    <citation type="submission" date="2020-04" db="EMBL/GenBank/DDBJ databases">
        <authorList>
            <person name="Chiriac C."/>
            <person name="Salcher M."/>
            <person name="Ghai R."/>
            <person name="Kavagutti S V."/>
        </authorList>
    </citation>
    <scope>NUCLEOTIDE SEQUENCE</scope>
</reference>
<keyword evidence="3" id="KW-0067">ATP-binding</keyword>
<organism evidence="3">
    <name type="scientific">uncultured Caudovirales phage</name>
    <dbReference type="NCBI Taxonomy" id="2100421"/>
    <lineage>
        <taxon>Viruses</taxon>
        <taxon>Duplodnaviria</taxon>
        <taxon>Heunggongvirae</taxon>
        <taxon>Uroviricota</taxon>
        <taxon>Caudoviricetes</taxon>
        <taxon>Peduoviridae</taxon>
        <taxon>Maltschvirus</taxon>
        <taxon>Maltschvirus maltsch</taxon>
    </lineage>
</organism>
<dbReference type="SUPFAM" id="SSF52540">
    <property type="entry name" value="P-loop containing nucleoside triphosphate hydrolases"/>
    <property type="match status" value="1"/>
</dbReference>
<evidence type="ECO:0000313" key="3">
    <source>
        <dbReference type="EMBL" id="CAB4128689.1"/>
    </source>
</evidence>
<keyword evidence="3" id="KW-0547">Nucleotide-binding</keyword>
<proteinExistence type="predicted"/>
<dbReference type="Gene3D" id="3.40.50.300">
    <property type="entry name" value="P-loop containing nucleotide triphosphate hydrolases"/>
    <property type="match status" value="1"/>
</dbReference>
<gene>
    <name evidence="3" type="ORF">UFOVP111_60</name>
</gene>
<protein>
    <submittedName>
        <fullName evidence="3">Replicative DNA helicase</fullName>
    </submittedName>
</protein>
<dbReference type="GO" id="GO:0005524">
    <property type="term" value="F:ATP binding"/>
    <property type="evidence" value="ECO:0007669"/>
    <property type="project" value="InterPro"/>
</dbReference>
<dbReference type="InterPro" id="IPR007694">
    <property type="entry name" value="DNA_helicase_DnaB-like_C"/>
</dbReference>
<dbReference type="Pfam" id="PF03796">
    <property type="entry name" value="DnaB_C"/>
    <property type="match status" value="1"/>
</dbReference>
<dbReference type="SMART" id="SM00382">
    <property type="entry name" value="AAA"/>
    <property type="match status" value="1"/>
</dbReference>
<accession>A0A6J5LA47</accession>
<dbReference type="PROSITE" id="PS51199">
    <property type="entry name" value="SF4_HELICASE"/>
    <property type="match status" value="1"/>
</dbReference>
<dbReference type="PANTHER" id="PTHR30153:SF2">
    <property type="entry name" value="REPLICATIVE DNA HELICASE"/>
    <property type="match status" value="1"/>
</dbReference>
<keyword evidence="1" id="KW-0639">Primosome</keyword>
<evidence type="ECO:0000256" key="1">
    <source>
        <dbReference type="ARBA" id="ARBA00022515"/>
    </source>
</evidence>
<dbReference type="InterPro" id="IPR003593">
    <property type="entry name" value="AAA+_ATPase"/>
</dbReference>
<dbReference type="GO" id="GO:0006269">
    <property type="term" value="P:DNA replication, synthesis of primer"/>
    <property type="evidence" value="ECO:0007669"/>
    <property type="project" value="UniProtKB-KW"/>
</dbReference>
<keyword evidence="3" id="KW-0378">Hydrolase</keyword>
<evidence type="ECO:0000259" key="2">
    <source>
        <dbReference type="PROSITE" id="PS51199"/>
    </source>
</evidence>
<dbReference type="InterPro" id="IPR027417">
    <property type="entry name" value="P-loop_NTPase"/>
</dbReference>
<feature type="domain" description="SF4 helicase" evidence="2">
    <location>
        <begin position="150"/>
        <end position="405"/>
    </location>
</feature>
<dbReference type="PANTHER" id="PTHR30153">
    <property type="entry name" value="REPLICATIVE DNA HELICASE DNAB"/>
    <property type="match status" value="1"/>
</dbReference>
<sequence length="415" mass="46768">MAADNEYRLISKVIVDREIIPVIERGIKDDWIVDDDLRRVWKFVREHYANYREVPTAIAVNDNFPNFKTLQVEDSLDYLIDKMVEFRRSSITRRGVEDVVQKLTQNDHEAALLEMSKALTLVNEQGIVGTTHLDMVANPDQFWEDYLNVKDSKLLGLPTGFEKIDEATAGLQGGQLITIIAPPKTGKSQIALRIAANAHSAGWVPLFQSFEMNNHEQALRLNAMLSHVDVQHLRQGKLEEDEKERFVDHLDALKSDKSFHFVDAVNGLTVDSLVAKAEQLNPDILIVDGVYLMLDQVTGEANTPQALTNITRGLKRVAQKLDIPVIITTQTLLWKMKGGKVSADSIGYSSSFFQDSDVILGLDPIPEDEDLRMLRIVQSRNSGPKNVSITWKWETGCFHDENTGCKFCTAFGYKI</sequence>
<dbReference type="EMBL" id="LR796226">
    <property type="protein sequence ID" value="CAB4128689.1"/>
    <property type="molecule type" value="Genomic_DNA"/>
</dbReference>